<dbReference type="Proteomes" id="UP000826195">
    <property type="component" value="Unassembled WGS sequence"/>
</dbReference>
<evidence type="ECO:0000313" key="2">
    <source>
        <dbReference type="Proteomes" id="UP000826195"/>
    </source>
</evidence>
<evidence type="ECO:0000313" key="1">
    <source>
        <dbReference type="EMBL" id="KAH0547135.1"/>
    </source>
</evidence>
<dbReference type="EMBL" id="JAHXZJ010002237">
    <property type="protein sequence ID" value="KAH0547135.1"/>
    <property type="molecule type" value="Genomic_DNA"/>
</dbReference>
<comment type="caution">
    <text evidence="1">The sequence shown here is derived from an EMBL/GenBank/DDBJ whole genome shotgun (WGS) entry which is preliminary data.</text>
</comment>
<keyword evidence="2" id="KW-1185">Reference proteome</keyword>
<dbReference type="AlphaFoldDB" id="A0AAV7I792"/>
<organism evidence="1 2">
    <name type="scientific">Cotesia glomerata</name>
    <name type="common">Lepidopteran parasitic wasp</name>
    <name type="synonym">Apanteles glomeratus</name>
    <dbReference type="NCBI Taxonomy" id="32391"/>
    <lineage>
        <taxon>Eukaryota</taxon>
        <taxon>Metazoa</taxon>
        <taxon>Ecdysozoa</taxon>
        <taxon>Arthropoda</taxon>
        <taxon>Hexapoda</taxon>
        <taxon>Insecta</taxon>
        <taxon>Pterygota</taxon>
        <taxon>Neoptera</taxon>
        <taxon>Endopterygota</taxon>
        <taxon>Hymenoptera</taxon>
        <taxon>Apocrita</taxon>
        <taxon>Ichneumonoidea</taxon>
        <taxon>Braconidae</taxon>
        <taxon>Microgastrinae</taxon>
        <taxon>Cotesia</taxon>
    </lineage>
</organism>
<sequence length="153" mass="18173">MSSVAIFLLLDRMGLSKMTLPKKFAVVQFYEVSNLGQNLYKSVPKTWLEFGNLDDVFLRYPTAEELPSSIDRIINYAPPLLSWPRHAATFVCELDTYEECLFLMAHMDVNLPEQYAIMTWIKLSREFRERQTRQQSNSMFYQLWNWFSSFFNQ</sequence>
<gene>
    <name evidence="1" type="ORF">KQX54_017215</name>
</gene>
<proteinExistence type="predicted"/>
<protein>
    <submittedName>
        <fullName evidence="1">Uncharacterized protein</fullName>
    </submittedName>
</protein>
<reference evidence="1 2" key="1">
    <citation type="journal article" date="2021" name="J. Hered.">
        <title>A chromosome-level genome assembly of the parasitoid wasp, Cotesia glomerata (Hymenoptera: Braconidae).</title>
        <authorList>
            <person name="Pinto B.J."/>
            <person name="Weis J.J."/>
            <person name="Gamble T."/>
            <person name="Ode P.J."/>
            <person name="Paul R."/>
            <person name="Zaspel J.M."/>
        </authorList>
    </citation>
    <scope>NUCLEOTIDE SEQUENCE [LARGE SCALE GENOMIC DNA]</scope>
    <source>
        <strain evidence="1">CgM1</strain>
    </source>
</reference>
<accession>A0AAV7I792</accession>
<name>A0AAV7I792_COTGL</name>